<organism evidence="1 2">
    <name type="scientific">Diplodia intermedia</name>
    <dbReference type="NCBI Taxonomy" id="856260"/>
    <lineage>
        <taxon>Eukaryota</taxon>
        <taxon>Fungi</taxon>
        <taxon>Dikarya</taxon>
        <taxon>Ascomycota</taxon>
        <taxon>Pezizomycotina</taxon>
        <taxon>Dothideomycetes</taxon>
        <taxon>Dothideomycetes incertae sedis</taxon>
        <taxon>Botryosphaeriales</taxon>
        <taxon>Botryosphaeriaceae</taxon>
        <taxon>Diplodia</taxon>
    </lineage>
</organism>
<reference evidence="1 2" key="1">
    <citation type="journal article" date="2023" name="Plant Dis.">
        <title>First Report of Diplodia intermedia Causing Canker and Dieback Diseases on Apple Trees in Canada.</title>
        <authorList>
            <person name="Ellouze W."/>
            <person name="Ilyukhin E."/>
            <person name="Sulman M."/>
            <person name="Ali S."/>
        </authorList>
    </citation>
    <scope>NUCLEOTIDE SEQUENCE [LARGE SCALE GENOMIC DNA]</scope>
    <source>
        <strain evidence="1 2">M45-28</strain>
    </source>
</reference>
<sequence length="89" mass="9463">MLITPPPLALVHVIHSAALADLAVDLYALDALDEVPAERAEEVTRVLGVVREEVANKEGGERLRRGRAEALEELLDARSDVGGERGPGG</sequence>
<evidence type="ECO:0000313" key="1">
    <source>
        <dbReference type="EMBL" id="KAL1645731.1"/>
    </source>
</evidence>
<evidence type="ECO:0000313" key="2">
    <source>
        <dbReference type="Proteomes" id="UP001521184"/>
    </source>
</evidence>
<dbReference type="Proteomes" id="UP001521184">
    <property type="component" value="Unassembled WGS sequence"/>
</dbReference>
<proteinExistence type="predicted"/>
<accession>A0ABR3TVU0</accession>
<protein>
    <submittedName>
        <fullName evidence="1">Uncharacterized protein</fullName>
    </submittedName>
</protein>
<gene>
    <name evidence="1" type="ORF">SLS58_003615</name>
</gene>
<dbReference type="EMBL" id="JAKEKT020000018">
    <property type="protein sequence ID" value="KAL1645731.1"/>
    <property type="molecule type" value="Genomic_DNA"/>
</dbReference>
<keyword evidence="2" id="KW-1185">Reference proteome</keyword>
<name>A0ABR3TVU0_9PEZI</name>
<comment type="caution">
    <text evidence="1">The sequence shown here is derived from an EMBL/GenBank/DDBJ whole genome shotgun (WGS) entry which is preliminary data.</text>
</comment>